<dbReference type="GO" id="GO:0006107">
    <property type="term" value="P:oxaloacetate metabolic process"/>
    <property type="evidence" value="ECO:0007669"/>
    <property type="project" value="UniProtKB-ARBA"/>
</dbReference>
<gene>
    <name evidence="4" type="ORF">PFICI_02456</name>
</gene>
<dbReference type="OMA" id="AKHIDYG"/>
<dbReference type="PANTHER" id="PTHR11820">
    <property type="entry name" value="ACYLPYRUVASE"/>
    <property type="match status" value="1"/>
</dbReference>
<dbReference type="OrthoDB" id="411064at2759"/>
<dbReference type="Proteomes" id="UP000030651">
    <property type="component" value="Unassembled WGS sequence"/>
</dbReference>
<dbReference type="eggNOG" id="KOG1535">
    <property type="taxonomic scope" value="Eukaryota"/>
</dbReference>
<dbReference type="GO" id="GO:0018773">
    <property type="term" value="F:acetylpyruvate hydrolase activity"/>
    <property type="evidence" value="ECO:0007669"/>
    <property type="project" value="TreeGrafter"/>
</dbReference>
<feature type="domain" description="Fumarylacetoacetase-like C-terminal" evidence="3">
    <location>
        <begin position="74"/>
        <end position="282"/>
    </location>
</feature>
<evidence type="ECO:0000259" key="3">
    <source>
        <dbReference type="Pfam" id="PF01557"/>
    </source>
</evidence>
<accession>W3XGT1</accession>
<name>W3XGT1_PESFW</name>
<dbReference type="HOGENOM" id="CLU_028458_2_1_1"/>
<comment type="similarity">
    <text evidence="1">Belongs to the FAH family.</text>
</comment>
<reference evidence="5" key="1">
    <citation type="journal article" date="2015" name="BMC Genomics">
        <title>Genomic and transcriptomic analysis of the endophytic fungus Pestalotiopsis fici reveals its lifestyle and high potential for synthesis of natural products.</title>
        <authorList>
            <person name="Wang X."/>
            <person name="Zhang X."/>
            <person name="Liu L."/>
            <person name="Xiang M."/>
            <person name="Wang W."/>
            <person name="Sun X."/>
            <person name="Che Y."/>
            <person name="Guo L."/>
            <person name="Liu G."/>
            <person name="Guo L."/>
            <person name="Wang C."/>
            <person name="Yin W.B."/>
            <person name="Stadler M."/>
            <person name="Zhang X."/>
            <person name="Liu X."/>
        </authorList>
    </citation>
    <scope>NUCLEOTIDE SEQUENCE [LARGE SCALE GENOMIC DNA]</scope>
    <source>
        <strain evidence="5">W106-1 / CGMCC3.15140</strain>
    </source>
</reference>
<evidence type="ECO:0000313" key="5">
    <source>
        <dbReference type="Proteomes" id="UP000030651"/>
    </source>
</evidence>
<dbReference type="Pfam" id="PF01557">
    <property type="entry name" value="FAA_hydrolase"/>
    <property type="match status" value="1"/>
</dbReference>
<dbReference type="InterPro" id="IPR036663">
    <property type="entry name" value="Fumarylacetoacetase_C_sf"/>
</dbReference>
<dbReference type="Gene3D" id="3.90.850.10">
    <property type="entry name" value="Fumarylacetoacetase-like, C-terminal domain"/>
    <property type="match status" value="1"/>
</dbReference>
<evidence type="ECO:0000256" key="1">
    <source>
        <dbReference type="ARBA" id="ARBA00010211"/>
    </source>
</evidence>
<dbReference type="EMBL" id="KI912110">
    <property type="protein sequence ID" value="ETS84431.1"/>
    <property type="molecule type" value="Genomic_DNA"/>
</dbReference>
<dbReference type="PANTHER" id="PTHR11820:SF7">
    <property type="entry name" value="ACYLPYRUVASE FAHD1, MITOCHONDRIAL"/>
    <property type="match status" value="1"/>
</dbReference>
<dbReference type="GO" id="GO:0046872">
    <property type="term" value="F:metal ion binding"/>
    <property type="evidence" value="ECO:0007669"/>
    <property type="project" value="UniProtKB-KW"/>
</dbReference>
<dbReference type="InterPro" id="IPR011234">
    <property type="entry name" value="Fumarylacetoacetase-like_C"/>
</dbReference>
<dbReference type="AlphaFoldDB" id="W3XGT1"/>
<dbReference type="InParanoid" id="W3XGT1"/>
<dbReference type="SUPFAM" id="SSF56529">
    <property type="entry name" value="FAH"/>
    <property type="match status" value="1"/>
</dbReference>
<dbReference type="GeneID" id="19267469"/>
<evidence type="ECO:0000313" key="4">
    <source>
        <dbReference type="EMBL" id="ETS84431.1"/>
    </source>
</evidence>
<keyword evidence="5" id="KW-1185">Reference proteome</keyword>
<sequence length="284" mass="31174">MASPRFERLIRFVSTTGEVHFGEVPKEHPCDRTLIGEEVPLYKGTAPWDDTLELSGLTAKIQEILSPVIDVPCIYGIGLNYRKHAEESGSPIPEAPKGFTKYPDALAGPYEDIPVHPTAKDLDYEGELVFVMGKNVKNVRTDSEALEAVLGYTVGNDLSSRYWQEPVRASSSNYAKSFDKFAPLGPVLVSAKIIPDPAKLTLRTWVNGEKRQDSGIDDLIYDIPAIIKFLSTGHVLRKGAVVMTGTPSGVGSFLPDGPKFLQDGDEVEIEITKIGKIQNKIVFE</sequence>
<keyword evidence="2" id="KW-0479">Metal-binding</keyword>
<dbReference type="GO" id="GO:0050163">
    <property type="term" value="F:oxaloacetate tautomerase activity"/>
    <property type="evidence" value="ECO:0007669"/>
    <property type="project" value="UniProtKB-ARBA"/>
</dbReference>
<organism evidence="4 5">
    <name type="scientific">Pestalotiopsis fici (strain W106-1 / CGMCC3.15140)</name>
    <dbReference type="NCBI Taxonomy" id="1229662"/>
    <lineage>
        <taxon>Eukaryota</taxon>
        <taxon>Fungi</taxon>
        <taxon>Dikarya</taxon>
        <taxon>Ascomycota</taxon>
        <taxon>Pezizomycotina</taxon>
        <taxon>Sordariomycetes</taxon>
        <taxon>Xylariomycetidae</taxon>
        <taxon>Amphisphaeriales</taxon>
        <taxon>Sporocadaceae</taxon>
        <taxon>Pestalotiopsis</taxon>
    </lineage>
</organism>
<dbReference type="FunFam" id="3.90.850.10:FF:000002">
    <property type="entry name" value="2-hydroxyhepta-2,4-diene-1,7-dioate isomerase"/>
    <property type="match status" value="1"/>
</dbReference>
<evidence type="ECO:0000256" key="2">
    <source>
        <dbReference type="ARBA" id="ARBA00022723"/>
    </source>
</evidence>
<dbReference type="KEGG" id="pfy:PFICI_02456"/>
<protein>
    <recommendedName>
        <fullName evidence="3">Fumarylacetoacetase-like C-terminal domain-containing protein</fullName>
    </recommendedName>
</protein>
<proteinExistence type="inferred from homology"/>
<dbReference type="RefSeq" id="XP_007829228.1">
    <property type="nucleotide sequence ID" value="XM_007831037.1"/>
</dbReference>